<reference evidence="2 3" key="1">
    <citation type="submission" date="2019-07" db="EMBL/GenBank/DDBJ databases">
        <title>Draft genome assembly of a fouling barnacle, Amphibalanus amphitrite (Darwin, 1854): The first reference genome for Thecostraca.</title>
        <authorList>
            <person name="Kim W."/>
        </authorList>
    </citation>
    <scope>NUCLEOTIDE SEQUENCE [LARGE SCALE GENOMIC DNA]</scope>
    <source>
        <strain evidence="2">SNU_AA5</strain>
        <tissue evidence="2">Soma without cirri and trophi</tissue>
    </source>
</reference>
<evidence type="ECO:0000256" key="1">
    <source>
        <dbReference type="SAM" id="Phobius"/>
    </source>
</evidence>
<evidence type="ECO:0000313" key="2">
    <source>
        <dbReference type="EMBL" id="KAF0304314.1"/>
    </source>
</evidence>
<keyword evidence="1" id="KW-1133">Transmembrane helix</keyword>
<keyword evidence="1" id="KW-0472">Membrane</keyword>
<gene>
    <name evidence="2" type="ORF">FJT64_023861</name>
</gene>
<proteinExistence type="predicted"/>
<comment type="caution">
    <text evidence="2">The sequence shown here is derived from an EMBL/GenBank/DDBJ whole genome shotgun (WGS) entry which is preliminary data.</text>
</comment>
<dbReference type="AlphaFoldDB" id="A0A6A4WKI4"/>
<keyword evidence="3" id="KW-1185">Reference proteome</keyword>
<feature type="transmembrane region" description="Helical" evidence="1">
    <location>
        <begin position="16"/>
        <end position="36"/>
    </location>
</feature>
<evidence type="ECO:0000313" key="3">
    <source>
        <dbReference type="Proteomes" id="UP000440578"/>
    </source>
</evidence>
<sequence length="145" mass="15865">MILCGSRKSREEAAHHLRFCCGGLFLVLAVLVLLVPPAFGLRGRQRDVWDGQEWSRMGAPARYTETEEASAGVPAGRRLDRDPAVEAVTWSSYLAGDPPTRPVDRRCPLGGGRSQPCAIVLSVSGIGTVIATRRTHRRPARLHRV</sequence>
<organism evidence="2 3">
    <name type="scientific">Amphibalanus amphitrite</name>
    <name type="common">Striped barnacle</name>
    <name type="synonym">Balanus amphitrite</name>
    <dbReference type="NCBI Taxonomy" id="1232801"/>
    <lineage>
        <taxon>Eukaryota</taxon>
        <taxon>Metazoa</taxon>
        <taxon>Ecdysozoa</taxon>
        <taxon>Arthropoda</taxon>
        <taxon>Crustacea</taxon>
        <taxon>Multicrustacea</taxon>
        <taxon>Cirripedia</taxon>
        <taxon>Thoracica</taxon>
        <taxon>Thoracicalcarea</taxon>
        <taxon>Balanomorpha</taxon>
        <taxon>Balanoidea</taxon>
        <taxon>Balanidae</taxon>
        <taxon>Amphibalaninae</taxon>
        <taxon>Amphibalanus</taxon>
    </lineage>
</organism>
<protein>
    <submittedName>
        <fullName evidence="2">Uncharacterized protein</fullName>
    </submittedName>
</protein>
<name>A0A6A4WKI4_AMPAM</name>
<dbReference type="EMBL" id="VIIS01000857">
    <property type="protein sequence ID" value="KAF0304314.1"/>
    <property type="molecule type" value="Genomic_DNA"/>
</dbReference>
<accession>A0A6A4WKI4</accession>
<dbReference type="Proteomes" id="UP000440578">
    <property type="component" value="Unassembled WGS sequence"/>
</dbReference>
<keyword evidence="1" id="KW-0812">Transmembrane</keyword>